<dbReference type="AlphaFoldDB" id="A0A1I5MG03"/>
<dbReference type="EMBL" id="FOWC01000004">
    <property type="protein sequence ID" value="SFP08522.1"/>
    <property type="molecule type" value="Genomic_DNA"/>
</dbReference>
<dbReference type="Proteomes" id="UP000199137">
    <property type="component" value="Unassembled WGS sequence"/>
</dbReference>
<reference evidence="1 2" key="1">
    <citation type="submission" date="2016-10" db="EMBL/GenBank/DDBJ databases">
        <authorList>
            <person name="de Groot N.N."/>
        </authorList>
    </citation>
    <scope>NUCLEOTIDE SEQUENCE [LARGE SCALE GENOMIC DNA]</scope>
    <source>
        <strain evidence="1 2">DSM 44637</strain>
    </source>
</reference>
<proteinExistence type="predicted"/>
<organism evidence="1 2">
    <name type="scientific">Amycolatopsis rubida</name>
    <dbReference type="NCBI Taxonomy" id="112413"/>
    <lineage>
        <taxon>Bacteria</taxon>
        <taxon>Bacillati</taxon>
        <taxon>Actinomycetota</taxon>
        <taxon>Actinomycetes</taxon>
        <taxon>Pseudonocardiales</taxon>
        <taxon>Pseudonocardiaceae</taxon>
        <taxon>Amycolatopsis</taxon>
    </lineage>
</organism>
<dbReference type="STRING" id="112413.SAMN05421854_10435"/>
<evidence type="ECO:0000313" key="1">
    <source>
        <dbReference type="EMBL" id="SFP08522.1"/>
    </source>
</evidence>
<sequence length="119" mass="13227">MSTRYIPDPVQVPSVVPVLGHRCTRKHRTAVSWARCAFPGSRPIQGRTGRLLVVHPCRLLSCVVVDSEAEAEKVLNWDCCGSCYRDTHVLYAVTRKPLPDKLIPGPEELPPIDPNTESL</sequence>
<gene>
    <name evidence="1" type="ORF">SAMN05421854_10435</name>
</gene>
<protein>
    <submittedName>
        <fullName evidence="1">Uncharacterized protein</fullName>
    </submittedName>
</protein>
<evidence type="ECO:0000313" key="2">
    <source>
        <dbReference type="Proteomes" id="UP000199137"/>
    </source>
</evidence>
<accession>A0A1I5MG03</accession>
<name>A0A1I5MG03_9PSEU</name>